<protein>
    <submittedName>
        <fullName evidence="1">FAD dependent oxidoreductase domain protein</fullName>
    </submittedName>
</protein>
<dbReference type="PATRIC" id="fig|1299334.3.peg.8521"/>
<organism evidence="1">
    <name type="scientific">Mycobacterium xenopi 4042</name>
    <dbReference type="NCBI Taxonomy" id="1299334"/>
    <lineage>
        <taxon>Bacteria</taxon>
        <taxon>Bacillati</taxon>
        <taxon>Actinomycetota</taxon>
        <taxon>Actinomycetes</taxon>
        <taxon>Mycobacteriales</taxon>
        <taxon>Mycobacteriaceae</taxon>
        <taxon>Mycobacterium</taxon>
    </lineage>
</organism>
<gene>
    <name evidence="1" type="ORF">I553_6754</name>
</gene>
<dbReference type="EMBL" id="JAOB01000081">
    <property type="protein sequence ID" value="EUA13635.1"/>
    <property type="molecule type" value="Genomic_DNA"/>
</dbReference>
<sequence length="52" mass="5936">MLRALDVLPKSGTRRPWVVSHDFLRDVVDHRLRPIDDQMVFGRVPAAEAQPA</sequence>
<evidence type="ECO:0000313" key="1">
    <source>
        <dbReference type="EMBL" id="EUA13635.1"/>
    </source>
</evidence>
<dbReference type="AlphaFoldDB" id="X7Z4Q6"/>
<comment type="caution">
    <text evidence="1">The sequence shown here is derived from an EMBL/GenBank/DDBJ whole genome shotgun (WGS) entry which is preliminary data.</text>
</comment>
<accession>X7Z4Q6</accession>
<reference evidence="1" key="1">
    <citation type="submission" date="2014-01" db="EMBL/GenBank/DDBJ databases">
        <authorList>
            <person name="Brown-Elliot B."/>
            <person name="Wallace R."/>
            <person name="Lenaerts A."/>
            <person name="Ordway D."/>
            <person name="DeGroote M.A."/>
            <person name="Parker T."/>
            <person name="Sizemore C."/>
            <person name="Tallon L.J."/>
            <person name="Sadzewicz L.K."/>
            <person name="Sengamalay N."/>
            <person name="Fraser C.M."/>
            <person name="Hine E."/>
            <person name="Shefchek K.A."/>
            <person name="Das S.P."/>
            <person name="Tettelin H."/>
        </authorList>
    </citation>
    <scope>NUCLEOTIDE SEQUENCE [LARGE SCALE GENOMIC DNA]</scope>
    <source>
        <strain evidence="1">4042</strain>
    </source>
</reference>
<proteinExistence type="predicted"/>
<name>X7Z4Q6_MYCXE</name>